<organism evidence="2 3">
    <name type="scientific">Pseudonocardia alni</name>
    <name type="common">Amycolata alni</name>
    <dbReference type="NCBI Taxonomy" id="33907"/>
    <lineage>
        <taxon>Bacteria</taxon>
        <taxon>Bacillati</taxon>
        <taxon>Actinomycetota</taxon>
        <taxon>Actinomycetes</taxon>
        <taxon>Pseudonocardiales</taxon>
        <taxon>Pseudonocardiaceae</taxon>
        <taxon>Pseudonocardia</taxon>
    </lineage>
</organism>
<dbReference type="EMBL" id="JACCCZ010000001">
    <property type="protein sequence ID" value="NYG05018.1"/>
    <property type="molecule type" value="Genomic_DNA"/>
</dbReference>
<name>A0A852W7F9_PSEA5</name>
<evidence type="ECO:0000313" key="3">
    <source>
        <dbReference type="Proteomes" id="UP000549695"/>
    </source>
</evidence>
<dbReference type="Proteomes" id="UP000549695">
    <property type="component" value="Unassembled WGS sequence"/>
</dbReference>
<keyword evidence="3" id="KW-1185">Reference proteome</keyword>
<dbReference type="RefSeq" id="WP_246352746.1">
    <property type="nucleotide sequence ID" value="NZ_BAAAJZ010000011.1"/>
</dbReference>
<proteinExistence type="predicted"/>
<dbReference type="GeneID" id="98055520"/>
<dbReference type="InterPro" id="IPR053714">
    <property type="entry name" value="Iso_Racemase_Enz_sf"/>
</dbReference>
<dbReference type="PANTHER" id="PTHR40267:SF1">
    <property type="entry name" value="BLR3294 PROTEIN"/>
    <property type="match status" value="1"/>
</dbReference>
<dbReference type="PANTHER" id="PTHR40267">
    <property type="entry name" value="BLR3294 PROTEIN"/>
    <property type="match status" value="1"/>
</dbReference>
<dbReference type="PROSITE" id="PS51671">
    <property type="entry name" value="ACT"/>
    <property type="match status" value="1"/>
</dbReference>
<dbReference type="InterPro" id="IPR026286">
    <property type="entry name" value="MaiA/AMDase"/>
</dbReference>
<dbReference type="InterPro" id="IPR045865">
    <property type="entry name" value="ACT-like_dom_sf"/>
</dbReference>
<accession>A0A852W7F9</accession>
<reference evidence="2 3" key="1">
    <citation type="submission" date="2020-07" db="EMBL/GenBank/DDBJ databases">
        <title>Sequencing the genomes of 1000 actinobacteria strains.</title>
        <authorList>
            <person name="Klenk H.-P."/>
        </authorList>
    </citation>
    <scope>NUCLEOTIDE SEQUENCE [LARGE SCALE GENOMIC DNA]</scope>
    <source>
        <strain evidence="2 3">DSM 44749</strain>
    </source>
</reference>
<feature type="domain" description="ACT" evidence="1">
    <location>
        <begin position="304"/>
        <end position="376"/>
    </location>
</feature>
<comment type="caution">
    <text evidence="2">The sequence shown here is derived from an EMBL/GenBank/DDBJ whole genome shotgun (WGS) entry which is preliminary data.</text>
</comment>
<gene>
    <name evidence="2" type="ORF">HDA37_005303</name>
</gene>
<protein>
    <submittedName>
        <fullName evidence="2">Maleate cis-trans isomerase</fullName>
    </submittedName>
</protein>
<dbReference type="GO" id="GO:0016853">
    <property type="term" value="F:isomerase activity"/>
    <property type="evidence" value="ECO:0007669"/>
    <property type="project" value="UniProtKB-KW"/>
</dbReference>
<dbReference type="Gene3D" id="3.40.50.12500">
    <property type="match status" value="1"/>
</dbReference>
<sequence>MGELSSPRDRDRVGVVVPYDFALDREMWRWVPEPVTLNVTRTPFVATPADAAQARLISDPAMVRQAARDVLTPGPAVVAYSCTSGSFVGGVAGEAALRDAVLAAGAPAAVTTAGSLVAACAELGVTRLAVATPYVDDLTGLLADFLAGSGVDTVARHGLGLLGHIWTTTPEQVAAAVRAADHPDAQAVFVSCTNLPTYDAIAVLERELGKPVLTANQVTMWAALRAAGHSAVGPGQTLVDSPSVPPVLRVVDTAAPGRTEPGPADLDPADLDPAVLDPAVLDPAVLDPAVLATAAEPGPAPLLKVRVGLPDESGALARLTAAVAEVGGNILSLSVHGRDAGTVVDEMLVGGGVTADRLSRVIRRRLRGSGPDTVQVTPADPHELVDGPTRALDLVVAARGRDGLFDGLAALLHADEVGTGPVAAGTHVLELTAPAGPPVLAARNWAPFTVTERARGEAFLRAGAATPPPRSTVLLPGGAELAAEPASGEETAELDVLLRTCLAGAPAVDWTAADLVGLLAPVAGPALLLRTAAGDLVGVAALLGTDTGVPEPVVVLHPCLRGAGVGRWLRGRLGSGVAA</sequence>
<dbReference type="Pfam" id="PF17645">
    <property type="entry name" value="Amdase"/>
    <property type="match status" value="1"/>
</dbReference>
<evidence type="ECO:0000313" key="2">
    <source>
        <dbReference type="EMBL" id="NYG05018.1"/>
    </source>
</evidence>
<dbReference type="SUPFAM" id="SSF55021">
    <property type="entry name" value="ACT-like"/>
    <property type="match status" value="1"/>
</dbReference>
<dbReference type="InterPro" id="IPR002912">
    <property type="entry name" value="ACT_dom"/>
</dbReference>
<keyword evidence="2" id="KW-0413">Isomerase</keyword>
<dbReference type="AlphaFoldDB" id="A0A852W7F9"/>
<evidence type="ECO:0000259" key="1">
    <source>
        <dbReference type="PROSITE" id="PS51671"/>
    </source>
</evidence>